<gene>
    <name evidence="1" type="ORF">B5V51_6191</name>
</gene>
<accession>A0A2A4J7E3</accession>
<dbReference type="EMBL" id="NWSH01002745">
    <property type="protein sequence ID" value="PCG67588.1"/>
    <property type="molecule type" value="Genomic_DNA"/>
</dbReference>
<organism evidence="1">
    <name type="scientific">Heliothis virescens</name>
    <name type="common">Tobacco budworm moth</name>
    <dbReference type="NCBI Taxonomy" id="7102"/>
    <lineage>
        <taxon>Eukaryota</taxon>
        <taxon>Metazoa</taxon>
        <taxon>Ecdysozoa</taxon>
        <taxon>Arthropoda</taxon>
        <taxon>Hexapoda</taxon>
        <taxon>Insecta</taxon>
        <taxon>Pterygota</taxon>
        <taxon>Neoptera</taxon>
        <taxon>Endopterygota</taxon>
        <taxon>Lepidoptera</taxon>
        <taxon>Glossata</taxon>
        <taxon>Ditrysia</taxon>
        <taxon>Noctuoidea</taxon>
        <taxon>Noctuidae</taxon>
        <taxon>Heliothinae</taxon>
        <taxon>Heliothis</taxon>
    </lineage>
</organism>
<sequence length="223" mass="26174">MTAVPTNATADLGAEAHYTYDDGEHVDFNCEIVDFDNLIGLRLEYYNAQGGLIMRTSIRRTTGQKFRTVLKLEHDNYYFDCKGIPEISSVEYRYRVYFNLRKQDIDTSKPSLTLYVNGERQVLRHKQLDADYDDYRPYTYIQGEQLNVTCKKDKLVKGDILFYFNKKSKALYNSESERMLRIDSSEYPEFLLICMITKDLQKRMARISFKSVLPDWEPPQTAD</sequence>
<dbReference type="AlphaFoldDB" id="A0A2A4J7E3"/>
<reference evidence="1" key="1">
    <citation type="submission" date="2017-09" db="EMBL/GenBank/DDBJ databases">
        <title>Contemporary evolution of a Lepidopteran species, Heliothis virescens, in response to modern agricultural practices.</title>
        <authorList>
            <person name="Fritz M.L."/>
            <person name="Deyonke A.M."/>
            <person name="Papanicolaou A."/>
            <person name="Micinski S."/>
            <person name="Westbrook J."/>
            <person name="Gould F."/>
        </authorList>
    </citation>
    <scope>NUCLEOTIDE SEQUENCE [LARGE SCALE GENOMIC DNA]</scope>
    <source>
        <strain evidence="1">HvINT-</strain>
        <tissue evidence="1">Whole body</tissue>
    </source>
</reference>
<comment type="caution">
    <text evidence="1">The sequence shown here is derived from an EMBL/GenBank/DDBJ whole genome shotgun (WGS) entry which is preliminary data.</text>
</comment>
<proteinExistence type="predicted"/>
<evidence type="ECO:0000313" key="1">
    <source>
        <dbReference type="EMBL" id="PCG67588.1"/>
    </source>
</evidence>
<name>A0A2A4J7E3_HELVI</name>
<protein>
    <submittedName>
        <fullName evidence="1">Uncharacterized protein</fullName>
    </submittedName>
</protein>